<protein>
    <submittedName>
        <fullName evidence="2">Uncharacterized protein</fullName>
    </submittedName>
</protein>
<feature type="compositionally biased region" description="Basic residues" evidence="1">
    <location>
        <begin position="262"/>
        <end position="276"/>
    </location>
</feature>
<name>A0A0D9Z6S8_9ORYZ</name>
<proteinExistence type="predicted"/>
<feature type="region of interest" description="Disordered" evidence="1">
    <location>
        <begin position="39"/>
        <end position="77"/>
    </location>
</feature>
<feature type="compositionally biased region" description="Basic residues" evidence="1">
    <location>
        <begin position="50"/>
        <end position="69"/>
    </location>
</feature>
<evidence type="ECO:0000313" key="3">
    <source>
        <dbReference type="Proteomes" id="UP000026961"/>
    </source>
</evidence>
<feature type="region of interest" description="Disordered" evidence="1">
    <location>
        <begin position="1"/>
        <end position="25"/>
    </location>
</feature>
<dbReference type="AlphaFoldDB" id="A0A0D9Z6S8"/>
<dbReference type="Proteomes" id="UP000026961">
    <property type="component" value="Chromosome 3"/>
</dbReference>
<reference evidence="2" key="2">
    <citation type="submission" date="2018-05" db="EMBL/GenBank/DDBJ databases">
        <title>OgluRS3 (Oryza glumaepatula Reference Sequence Version 3).</title>
        <authorList>
            <person name="Zhang J."/>
            <person name="Kudrna D."/>
            <person name="Lee S."/>
            <person name="Talag J."/>
            <person name="Welchert J."/>
            <person name="Wing R.A."/>
        </authorList>
    </citation>
    <scope>NUCLEOTIDE SEQUENCE [LARGE SCALE GENOMIC DNA]</scope>
</reference>
<sequence>MGGGVKSKKEAWRRWTKSGGEGRVKALSYTTRTFDQAYRNNLGEDSSRRQAAKAKKARLCPMKRQHGRKPYGESRGMKHVGFPEDGPCWWAIRAKTMGRKPCREGHRFCQEPDLTGRRPNGPSCPPGVLPTIGLSRLAQLGPMHDHCIGNAEHLLRRVTIAVPIRCRQIRRPRIHPPHGPAAADPPSQRPGGSGSALPAARRRRIRTRAPPPTLELTAARASPLLRPSCRPRQSMSLPAPELAARACGYRMKGEGWRERGSGGRRRMGRWSGGRRR</sequence>
<feature type="region of interest" description="Disordered" evidence="1">
    <location>
        <begin position="169"/>
        <end position="276"/>
    </location>
</feature>
<feature type="compositionally biased region" description="Basic and acidic residues" evidence="1">
    <location>
        <begin position="251"/>
        <end position="261"/>
    </location>
</feature>
<dbReference type="HOGENOM" id="CLU_1009621_0_0_1"/>
<evidence type="ECO:0000313" key="2">
    <source>
        <dbReference type="EnsemblPlants" id="OGLUM03G16360.1"/>
    </source>
</evidence>
<accession>A0A0D9Z6S8</accession>
<keyword evidence="3" id="KW-1185">Reference proteome</keyword>
<organism evidence="2">
    <name type="scientific">Oryza glumipatula</name>
    <dbReference type="NCBI Taxonomy" id="40148"/>
    <lineage>
        <taxon>Eukaryota</taxon>
        <taxon>Viridiplantae</taxon>
        <taxon>Streptophyta</taxon>
        <taxon>Embryophyta</taxon>
        <taxon>Tracheophyta</taxon>
        <taxon>Spermatophyta</taxon>
        <taxon>Magnoliopsida</taxon>
        <taxon>Liliopsida</taxon>
        <taxon>Poales</taxon>
        <taxon>Poaceae</taxon>
        <taxon>BOP clade</taxon>
        <taxon>Oryzoideae</taxon>
        <taxon>Oryzeae</taxon>
        <taxon>Oryzinae</taxon>
        <taxon>Oryza</taxon>
    </lineage>
</organism>
<dbReference type="EnsemblPlants" id="OGLUM03G16360.1">
    <property type="protein sequence ID" value="OGLUM03G16360.1"/>
    <property type="gene ID" value="OGLUM03G16360"/>
</dbReference>
<reference evidence="2" key="1">
    <citation type="submission" date="2015-04" db="UniProtKB">
        <authorList>
            <consortium name="EnsemblPlants"/>
        </authorList>
    </citation>
    <scope>IDENTIFICATION</scope>
</reference>
<evidence type="ECO:0000256" key="1">
    <source>
        <dbReference type="SAM" id="MobiDB-lite"/>
    </source>
</evidence>
<dbReference type="Gramene" id="OGLUM03G16360.1">
    <property type="protein sequence ID" value="OGLUM03G16360.1"/>
    <property type="gene ID" value="OGLUM03G16360"/>
</dbReference>